<dbReference type="RefSeq" id="WP_014823313.1">
    <property type="nucleotide sequence ID" value="NC_018065.1"/>
</dbReference>
<dbReference type="Pfam" id="PF26079">
    <property type="entry name" value="Baseplate_J_C"/>
    <property type="match status" value="1"/>
</dbReference>
<reference evidence="5 6" key="2">
    <citation type="journal article" date="2012" name="J. Biosci. Bioeng.">
        <title>Complete genome sequence and characterization of the N-acylhomoserine lactone-degrading gene of the potato leaf-associated Solibacillus silvestris.</title>
        <authorList>
            <person name="Morohoshi T."/>
            <person name="Tominaga Y."/>
            <person name="Someya N."/>
            <person name="Ikeda T."/>
        </authorList>
    </citation>
    <scope>NUCLEOTIDE SEQUENCE [LARGE SCALE GENOMIC DNA]</scope>
    <source>
        <strain evidence="5 6">StLB046</strain>
    </source>
</reference>
<name>F2F2M2_SOLSS</name>
<protein>
    <submittedName>
        <fullName evidence="5">Uncharacterized homolog of phage Mu protein gp47</fullName>
    </submittedName>
</protein>
<reference evidence="6" key="1">
    <citation type="submission" date="2011-04" db="EMBL/GenBank/DDBJ databases">
        <title>Genome sequence of Solibacillus silvestris StLB046.</title>
        <authorList>
            <person name="Morohoshi T."/>
            <person name="Someya N."/>
            <person name="Ikeda T."/>
        </authorList>
    </citation>
    <scope>NUCLEOTIDE SEQUENCE [LARGE SCALE GENOMIC DNA]</scope>
    <source>
        <strain evidence="6">StLB046</strain>
    </source>
</reference>
<feature type="domain" description="Baseplate J-like C-terminal" evidence="4">
    <location>
        <begin position="264"/>
        <end position="345"/>
    </location>
</feature>
<dbReference type="STRING" id="1002809.SSIL_1437"/>
<dbReference type="HOGENOM" id="CLU_039609_0_0_9"/>
<feature type="domain" description="Baseplate protein J-like barrel" evidence="2">
    <location>
        <begin position="85"/>
        <end position="164"/>
    </location>
</feature>
<dbReference type="AlphaFoldDB" id="F2F2M2"/>
<keyword evidence="6" id="KW-1185">Reference proteome</keyword>
<evidence type="ECO:0000313" key="5">
    <source>
        <dbReference type="EMBL" id="BAK15860.1"/>
    </source>
</evidence>
<dbReference type="InterPro" id="IPR006949">
    <property type="entry name" value="Barrel_Baseplate_J-like"/>
</dbReference>
<gene>
    <name evidence="5" type="ordered locus">SSIL_1437</name>
</gene>
<evidence type="ECO:0000259" key="2">
    <source>
        <dbReference type="Pfam" id="PF04865"/>
    </source>
</evidence>
<dbReference type="eggNOG" id="COG3299">
    <property type="taxonomic scope" value="Bacteria"/>
</dbReference>
<dbReference type="InterPro" id="IPR052399">
    <property type="entry name" value="Phage_Baseplate_Assmbl_Protein"/>
</dbReference>
<organism evidence="5 6">
    <name type="scientific">Solibacillus silvestris (strain StLB046)</name>
    <name type="common">Bacillus silvestris</name>
    <dbReference type="NCBI Taxonomy" id="1002809"/>
    <lineage>
        <taxon>Bacteria</taxon>
        <taxon>Bacillati</taxon>
        <taxon>Bacillota</taxon>
        <taxon>Bacilli</taxon>
        <taxon>Bacillales</taxon>
        <taxon>Caryophanaceae</taxon>
        <taxon>Solibacillus</taxon>
    </lineage>
</organism>
<evidence type="ECO:0000259" key="3">
    <source>
        <dbReference type="Pfam" id="PF26078"/>
    </source>
</evidence>
<evidence type="ECO:0000313" key="6">
    <source>
        <dbReference type="Proteomes" id="UP000006691"/>
    </source>
</evidence>
<dbReference type="Pfam" id="PF26078">
    <property type="entry name" value="Baseplate_J_M"/>
    <property type="match status" value="1"/>
</dbReference>
<dbReference type="InterPro" id="IPR058531">
    <property type="entry name" value="Baseplate_J_M"/>
</dbReference>
<evidence type="ECO:0000259" key="4">
    <source>
        <dbReference type="Pfam" id="PF26079"/>
    </source>
</evidence>
<dbReference type="PATRIC" id="fig|1002809.3.peg.1451"/>
<evidence type="ECO:0000256" key="1">
    <source>
        <dbReference type="ARBA" id="ARBA00038087"/>
    </source>
</evidence>
<dbReference type="InterPro" id="IPR058530">
    <property type="entry name" value="Baseplate_J-like_C"/>
</dbReference>
<dbReference type="PANTHER" id="PTHR37829">
    <property type="entry name" value="PHAGE-LIKE ELEMENT PBSX PROTEIN XKDT"/>
    <property type="match status" value="1"/>
</dbReference>
<dbReference type="Proteomes" id="UP000006691">
    <property type="component" value="Chromosome"/>
</dbReference>
<feature type="domain" description="Baseplate J-like central" evidence="3">
    <location>
        <begin position="186"/>
        <end position="250"/>
    </location>
</feature>
<sequence length="347" mass="37663">MAETAQEILTRMLLNTSEEQDRSVGSFVFDVEKAAAIEFELQQLKIENVSRKLDIYNLSGNELTRFVYQQTGVRRKLATKAMVPVIVSGAEGSQIKKGDVVSADDINFISVEDKTIDASGSVVVLVESEFAGSIGNVPAGAINKFPTTLPGLVNVYNPEPSTTGYEEETDEALIVRYFERKQNPGKSGNSAHYKQWAKEVLGVGDAKVFPRFNGPLTMRVVIINRNGLPADEDLVNATYEHISTEMPFGVDELLVESALAVPLNLNVTLHLVEGYTVGIVIENIKNTIAAYLAKSAFKTNFVSYAQIGALIIESEGVLDYENLLINGATANIPIAEDAIAVMGGINE</sequence>
<proteinExistence type="inferred from homology"/>
<dbReference type="Pfam" id="PF04865">
    <property type="entry name" value="Baseplate_J"/>
    <property type="match status" value="1"/>
</dbReference>
<dbReference type="EMBL" id="AP012157">
    <property type="protein sequence ID" value="BAK15860.1"/>
    <property type="molecule type" value="Genomic_DNA"/>
</dbReference>
<comment type="similarity">
    <text evidence="1">Belongs to the Mu gp47/PBSX XkdT family.</text>
</comment>
<accession>F2F2M2</accession>
<dbReference type="PANTHER" id="PTHR37829:SF3">
    <property type="entry name" value="PROTEIN JAYE-RELATED"/>
    <property type="match status" value="1"/>
</dbReference>
<dbReference type="KEGG" id="siv:SSIL_1437"/>